<dbReference type="OrthoDB" id="2352272at2"/>
<feature type="domain" description="EamA" evidence="7">
    <location>
        <begin position="156"/>
        <end position="292"/>
    </location>
</feature>
<feature type="domain" description="EamA" evidence="7">
    <location>
        <begin position="13"/>
        <end position="141"/>
    </location>
</feature>
<dbReference type="AlphaFoldDB" id="A0A916YRZ2"/>
<evidence type="ECO:0000256" key="6">
    <source>
        <dbReference type="SAM" id="Phobius"/>
    </source>
</evidence>
<gene>
    <name evidence="8" type="ORF">GCM10010990_05080</name>
</gene>
<dbReference type="PANTHER" id="PTHR32322:SF2">
    <property type="entry name" value="EAMA DOMAIN-CONTAINING PROTEIN"/>
    <property type="match status" value="1"/>
</dbReference>
<evidence type="ECO:0000313" key="8">
    <source>
        <dbReference type="EMBL" id="GGD58800.1"/>
    </source>
</evidence>
<accession>A0A916YRZ2</accession>
<evidence type="ECO:0000313" key="9">
    <source>
        <dbReference type="Proteomes" id="UP000612349"/>
    </source>
</evidence>
<feature type="transmembrane region" description="Helical" evidence="6">
    <location>
        <begin position="126"/>
        <end position="142"/>
    </location>
</feature>
<dbReference type="PANTHER" id="PTHR32322">
    <property type="entry name" value="INNER MEMBRANE TRANSPORTER"/>
    <property type="match status" value="1"/>
</dbReference>
<keyword evidence="5 6" id="KW-0472">Membrane</keyword>
<dbReference type="Pfam" id="PF00892">
    <property type="entry name" value="EamA"/>
    <property type="match status" value="2"/>
</dbReference>
<dbReference type="EMBL" id="BMIP01000001">
    <property type="protein sequence ID" value="GGD58800.1"/>
    <property type="molecule type" value="Genomic_DNA"/>
</dbReference>
<keyword evidence="9" id="KW-1185">Reference proteome</keyword>
<feature type="transmembrane region" description="Helical" evidence="6">
    <location>
        <begin position="93"/>
        <end position="114"/>
    </location>
</feature>
<feature type="transmembrane region" description="Helical" evidence="6">
    <location>
        <begin position="274"/>
        <end position="292"/>
    </location>
</feature>
<evidence type="ECO:0000256" key="4">
    <source>
        <dbReference type="ARBA" id="ARBA00022989"/>
    </source>
</evidence>
<name>A0A916YRZ2_9SPHN</name>
<feature type="transmembrane region" description="Helical" evidence="6">
    <location>
        <begin position="7"/>
        <end position="27"/>
    </location>
</feature>
<dbReference type="InterPro" id="IPR050638">
    <property type="entry name" value="AA-Vitamin_Transporters"/>
</dbReference>
<feature type="transmembrane region" description="Helical" evidence="6">
    <location>
        <begin position="68"/>
        <end position="87"/>
    </location>
</feature>
<keyword evidence="3 6" id="KW-0812">Transmembrane</keyword>
<dbReference type="SUPFAM" id="SSF103481">
    <property type="entry name" value="Multidrug resistance efflux transporter EmrE"/>
    <property type="match status" value="2"/>
</dbReference>
<comment type="similarity">
    <text evidence="2">Belongs to the EamA transporter family.</text>
</comment>
<evidence type="ECO:0000256" key="3">
    <source>
        <dbReference type="ARBA" id="ARBA00022692"/>
    </source>
</evidence>
<evidence type="ECO:0000259" key="7">
    <source>
        <dbReference type="Pfam" id="PF00892"/>
    </source>
</evidence>
<feature type="transmembrane region" description="Helical" evidence="6">
    <location>
        <begin position="33"/>
        <end position="56"/>
    </location>
</feature>
<dbReference type="RefSeq" id="WP_066772996.1">
    <property type="nucleotide sequence ID" value="NZ_BMIP01000001.1"/>
</dbReference>
<dbReference type="InterPro" id="IPR037185">
    <property type="entry name" value="EmrE-like"/>
</dbReference>
<organism evidence="8 9">
    <name type="scientific">Croceicoccus mobilis</name>
    <dbReference type="NCBI Taxonomy" id="1703339"/>
    <lineage>
        <taxon>Bacteria</taxon>
        <taxon>Pseudomonadati</taxon>
        <taxon>Pseudomonadota</taxon>
        <taxon>Alphaproteobacteria</taxon>
        <taxon>Sphingomonadales</taxon>
        <taxon>Erythrobacteraceae</taxon>
        <taxon>Croceicoccus</taxon>
    </lineage>
</organism>
<dbReference type="Proteomes" id="UP000612349">
    <property type="component" value="Unassembled WGS sequence"/>
</dbReference>
<sequence length="315" mass="33319">MGEPSALRRWFPFILCVLIWSSTWLVIKDQVGTASAGWSITLRFALASIGMFVLAAVRGDGWRLKAGWAPVTIIVAITQFVGNFQFVYRAEMYLTSGIVAVFFALLLVPNAILARLVLGQTSSRRFFVGSGIAICGIFLLFAHEYTKAGLDGGVLAGIVLATLAMLSASVANISQATEAAHRQPFIPMLAWAMLIGTIVNAAISIALEGAPTWPSDWRYYGGIAYLGLIGSVLTFPLYFGLVRSMGAGHAAYVGVAVPPIAMGLSTAFEGYEWSAMAAGGVVLAMAGLIIAVRTKAKPPAEPPLSAETAIREAGD</sequence>
<dbReference type="GO" id="GO:0016020">
    <property type="term" value="C:membrane"/>
    <property type="evidence" value="ECO:0007669"/>
    <property type="project" value="UniProtKB-SubCell"/>
</dbReference>
<feature type="transmembrane region" description="Helical" evidence="6">
    <location>
        <begin position="250"/>
        <end position="268"/>
    </location>
</feature>
<protein>
    <submittedName>
        <fullName evidence="8">Membrane protein</fullName>
    </submittedName>
</protein>
<comment type="caution">
    <text evidence="8">The sequence shown here is derived from an EMBL/GenBank/DDBJ whole genome shotgun (WGS) entry which is preliminary data.</text>
</comment>
<feature type="transmembrane region" description="Helical" evidence="6">
    <location>
        <begin position="219"/>
        <end position="238"/>
    </location>
</feature>
<keyword evidence="4 6" id="KW-1133">Transmembrane helix</keyword>
<dbReference type="InterPro" id="IPR000620">
    <property type="entry name" value="EamA_dom"/>
</dbReference>
<comment type="subcellular location">
    <subcellularLocation>
        <location evidence="1">Membrane</location>
        <topology evidence="1">Multi-pass membrane protein</topology>
    </subcellularLocation>
</comment>
<evidence type="ECO:0000256" key="1">
    <source>
        <dbReference type="ARBA" id="ARBA00004141"/>
    </source>
</evidence>
<reference evidence="8" key="2">
    <citation type="submission" date="2020-09" db="EMBL/GenBank/DDBJ databases">
        <authorList>
            <person name="Sun Q."/>
            <person name="Zhou Y."/>
        </authorList>
    </citation>
    <scope>NUCLEOTIDE SEQUENCE</scope>
    <source>
        <strain evidence="8">CGMCC 1.15360</strain>
    </source>
</reference>
<evidence type="ECO:0000256" key="2">
    <source>
        <dbReference type="ARBA" id="ARBA00007362"/>
    </source>
</evidence>
<reference evidence="8" key="1">
    <citation type="journal article" date="2014" name="Int. J. Syst. Evol. Microbiol.">
        <title>Complete genome sequence of Corynebacterium casei LMG S-19264T (=DSM 44701T), isolated from a smear-ripened cheese.</title>
        <authorList>
            <consortium name="US DOE Joint Genome Institute (JGI-PGF)"/>
            <person name="Walter F."/>
            <person name="Albersmeier A."/>
            <person name="Kalinowski J."/>
            <person name="Ruckert C."/>
        </authorList>
    </citation>
    <scope>NUCLEOTIDE SEQUENCE</scope>
    <source>
        <strain evidence="8">CGMCC 1.15360</strain>
    </source>
</reference>
<feature type="transmembrane region" description="Helical" evidence="6">
    <location>
        <begin position="154"/>
        <end position="173"/>
    </location>
</feature>
<evidence type="ECO:0000256" key="5">
    <source>
        <dbReference type="ARBA" id="ARBA00023136"/>
    </source>
</evidence>
<proteinExistence type="inferred from homology"/>
<feature type="transmembrane region" description="Helical" evidence="6">
    <location>
        <begin position="185"/>
        <end position="207"/>
    </location>
</feature>